<organism evidence="2 3">
    <name type="scientific">Flavobacterium terrae</name>
    <dbReference type="NCBI Taxonomy" id="415425"/>
    <lineage>
        <taxon>Bacteria</taxon>
        <taxon>Pseudomonadati</taxon>
        <taxon>Bacteroidota</taxon>
        <taxon>Flavobacteriia</taxon>
        <taxon>Flavobacteriales</taxon>
        <taxon>Flavobacteriaceae</taxon>
        <taxon>Flavobacterium</taxon>
    </lineage>
</organism>
<evidence type="ECO:0000256" key="1">
    <source>
        <dbReference type="SAM" id="Phobius"/>
    </source>
</evidence>
<feature type="transmembrane region" description="Helical" evidence="1">
    <location>
        <begin position="38"/>
        <end position="59"/>
    </location>
</feature>
<dbReference type="EMBL" id="FQZI01000001">
    <property type="protein sequence ID" value="SHI39846.1"/>
    <property type="molecule type" value="Genomic_DNA"/>
</dbReference>
<evidence type="ECO:0000313" key="2">
    <source>
        <dbReference type="EMBL" id="SHI39846.1"/>
    </source>
</evidence>
<dbReference type="Proteomes" id="UP000184488">
    <property type="component" value="Unassembled WGS sequence"/>
</dbReference>
<keyword evidence="1" id="KW-0472">Membrane</keyword>
<accession>A0A1M6ATP4</accession>
<dbReference type="OrthoDB" id="1080927at2"/>
<gene>
    <name evidence="2" type="ORF">SAMN05444363_0397</name>
</gene>
<evidence type="ECO:0000313" key="3">
    <source>
        <dbReference type="Proteomes" id="UP000184488"/>
    </source>
</evidence>
<name>A0A1M6ATP4_9FLAO</name>
<protein>
    <submittedName>
        <fullName evidence="2">Uncharacterized membrane protein YsdA, DUF1294 family</fullName>
    </submittedName>
</protein>
<keyword evidence="1" id="KW-1133">Transmembrane helix</keyword>
<sequence>MKIVLLYLICINILTLSLFGVDKLLAIKNKRRIPEKDLLAFSFVGGAIGGLLGMFMFNHKVSKGSFLWKFTFVLIAQIVLFVFMRI</sequence>
<dbReference type="AlphaFoldDB" id="A0A1M6ATP4"/>
<dbReference type="Pfam" id="PF06961">
    <property type="entry name" value="DUF1294"/>
    <property type="match status" value="1"/>
</dbReference>
<reference evidence="3" key="1">
    <citation type="submission" date="2016-11" db="EMBL/GenBank/DDBJ databases">
        <authorList>
            <person name="Varghese N."/>
            <person name="Submissions S."/>
        </authorList>
    </citation>
    <scope>NUCLEOTIDE SEQUENCE [LARGE SCALE GENOMIC DNA]</scope>
    <source>
        <strain evidence="3">DSM 18829</strain>
    </source>
</reference>
<dbReference type="InterPro" id="IPR010718">
    <property type="entry name" value="DUF1294"/>
</dbReference>
<feature type="transmembrane region" description="Helical" evidence="1">
    <location>
        <begin position="6"/>
        <end position="26"/>
    </location>
</feature>
<feature type="transmembrane region" description="Helical" evidence="1">
    <location>
        <begin position="65"/>
        <end position="84"/>
    </location>
</feature>
<dbReference type="RefSeq" id="WP_073308079.1">
    <property type="nucleotide sequence ID" value="NZ_FQZI01000001.1"/>
</dbReference>
<keyword evidence="1" id="KW-0812">Transmembrane</keyword>
<keyword evidence="3" id="KW-1185">Reference proteome</keyword>
<proteinExistence type="predicted"/>